<feature type="region of interest" description="Disordered" evidence="2">
    <location>
        <begin position="1"/>
        <end position="32"/>
    </location>
</feature>
<proteinExistence type="inferred from homology"/>
<protein>
    <recommendedName>
        <fullName evidence="1">SURF1-like protein</fullName>
    </recommendedName>
</protein>
<comment type="caution">
    <text evidence="3">The sequence shown here is derived from an EMBL/GenBank/DDBJ whole genome shotgun (WGS) entry which is preliminary data.</text>
</comment>
<dbReference type="EMBL" id="SRXU01000004">
    <property type="protein sequence ID" value="TGX42227.1"/>
    <property type="molecule type" value="Genomic_DNA"/>
</dbReference>
<organism evidence="3 4">
    <name type="scientific">Sphingomonas naasensis</name>
    <dbReference type="NCBI Taxonomy" id="1344951"/>
    <lineage>
        <taxon>Bacteria</taxon>
        <taxon>Pseudomonadati</taxon>
        <taxon>Pseudomonadota</taxon>
        <taxon>Alphaproteobacteria</taxon>
        <taxon>Sphingomonadales</taxon>
        <taxon>Sphingomonadaceae</taxon>
        <taxon>Sphingomonas</taxon>
    </lineage>
</organism>
<feature type="transmembrane region" description="Helical" evidence="1">
    <location>
        <begin position="212"/>
        <end position="231"/>
    </location>
</feature>
<evidence type="ECO:0000313" key="4">
    <source>
        <dbReference type="Proteomes" id="UP000309848"/>
    </source>
</evidence>
<name>A0A4S1WK49_9SPHN</name>
<comment type="similarity">
    <text evidence="1">Belongs to the SURF1 family.</text>
</comment>
<sequence length="243" mass="25300">MSGAAGAHPSTPADLPDASDTQTEGGSTALPPSVVSGRGIPLLPTLIVALAVAAMIGLGLWQLTIRLPQKEAALAQLAANPAKPEIAFPRLPDDSLLFRRAHGYCVEPVSGNLTGAGKAGFRYIVECRTGGAEGPGMLVQLGTTRDPMAKPVWKGGEVRGTISHAPDGRSMLASLFDRTPKRLLLVADTPAAGLAANAAPDLSSVPNNHLAYGVQWFLFALVATVIYGLALRWRGRKSPREAA</sequence>
<keyword evidence="4" id="KW-1185">Reference proteome</keyword>
<feature type="transmembrane region" description="Helical" evidence="1">
    <location>
        <begin position="40"/>
        <end position="61"/>
    </location>
</feature>
<accession>A0A4S1WK49</accession>
<keyword evidence="1" id="KW-1003">Cell membrane</keyword>
<dbReference type="InterPro" id="IPR002994">
    <property type="entry name" value="Surf1/Shy1"/>
</dbReference>
<keyword evidence="1" id="KW-0472">Membrane</keyword>
<dbReference type="Proteomes" id="UP000309848">
    <property type="component" value="Unassembled WGS sequence"/>
</dbReference>
<feature type="transmembrane region" description="Helical" evidence="1">
    <location>
        <begin position="183"/>
        <end position="200"/>
    </location>
</feature>
<dbReference type="OrthoDB" id="6079986at2"/>
<keyword evidence="1" id="KW-1133">Transmembrane helix</keyword>
<evidence type="ECO:0000256" key="2">
    <source>
        <dbReference type="SAM" id="MobiDB-lite"/>
    </source>
</evidence>
<comment type="subcellular location">
    <subcellularLocation>
        <location evidence="1">Cell membrane</location>
        <topology evidence="1">Multi-pass membrane protein</topology>
    </subcellularLocation>
</comment>
<evidence type="ECO:0000313" key="3">
    <source>
        <dbReference type="EMBL" id="TGX42227.1"/>
    </source>
</evidence>
<reference evidence="3 4" key="1">
    <citation type="submission" date="2019-04" db="EMBL/GenBank/DDBJ databases">
        <title>Sphingomonas psychrotolerans sp. nov., isolated from soil in the Tianshan Mountains, Xinjiang, China.</title>
        <authorList>
            <person name="Luo Y."/>
            <person name="Sheng H."/>
        </authorList>
    </citation>
    <scope>NUCLEOTIDE SEQUENCE [LARGE SCALE GENOMIC DNA]</scope>
    <source>
        <strain evidence="3 4">KIS18-15</strain>
    </source>
</reference>
<keyword evidence="1" id="KW-0812">Transmembrane</keyword>
<dbReference type="GO" id="GO:0005886">
    <property type="term" value="C:plasma membrane"/>
    <property type="evidence" value="ECO:0007669"/>
    <property type="project" value="UniProtKB-SubCell"/>
</dbReference>
<dbReference type="AlphaFoldDB" id="A0A4S1WK49"/>
<dbReference type="CDD" id="cd06662">
    <property type="entry name" value="SURF1"/>
    <property type="match status" value="1"/>
</dbReference>
<evidence type="ECO:0000256" key="1">
    <source>
        <dbReference type="RuleBase" id="RU363076"/>
    </source>
</evidence>
<dbReference type="Pfam" id="PF02104">
    <property type="entry name" value="SURF1"/>
    <property type="match status" value="1"/>
</dbReference>
<gene>
    <name evidence="3" type="ORF">E5A74_10225</name>
</gene>